<dbReference type="InterPro" id="IPR006311">
    <property type="entry name" value="TAT_signal"/>
</dbReference>
<dbReference type="EMBL" id="JAAIJQ010000044">
    <property type="protein sequence ID" value="NEV63208.1"/>
    <property type="molecule type" value="Genomic_DNA"/>
</dbReference>
<reference evidence="2 3" key="1">
    <citation type="submission" date="2020-02" db="EMBL/GenBank/DDBJ databases">
        <title>Genome sequences of Thiorhodococcus mannitoliphagus and Thiorhodococcus minor, purple sulfur photosynthetic bacteria in the gammaproteobacterial family, Chromatiaceae.</title>
        <authorList>
            <person name="Aviles F.A."/>
            <person name="Meyer T.E."/>
            <person name="Kyndt J.A."/>
        </authorList>
    </citation>
    <scope>NUCLEOTIDE SEQUENCE [LARGE SCALE GENOMIC DNA]</scope>
    <source>
        <strain evidence="2 3">DSM 11518</strain>
    </source>
</reference>
<evidence type="ECO:0000313" key="3">
    <source>
        <dbReference type="Proteomes" id="UP000483379"/>
    </source>
</evidence>
<organism evidence="2 3">
    <name type="scientific">Thiorhodococcus minor</name>
    <dbReference type="NCBI Taxonomy" id="57489"/>
    <lineage>
        <taxon>Bacteria</taxon>
        <taxon>Pseudomonadati</taxon>
        <taxon>Pseudomonadota</taxon>
        <taxon>Gammaproteobacteria</taxon>
        <taxon>Chromatiales</taxon>
        <taxon>Chromatiaceae</taxon>
        <taxon>Thiorhodococcus</taxon>
    </lineage>
</organism>
<comment type="caution">
    <text evidence="2">The sequence shown here is derived from an EMBL/GenBank/DDBJ whole genome shotgun (WGS) entry which is preliminary data.</text>
</comment>
<dbReference type="AlphaFoldDB" id="A0A6M0K084"/>
<sequence length="157" mass="16057">MIDAKRRTLLKGSLAAGSVGAAIGAGLLTPQLALAEWNEAAFTAKDIPTAMNDLLGGESAETSDKIKIKAPDIAENGAVVPVTVETDMEGVTSIAIIASKNQTPLIAAFELSESALPFVSTRIKMAETADVVAVVKSGDQLYQNAKSVKVTIGGCGG</sequence>
<evidence type="ECO:0000313" key="2">
    <source>
        <dbReference type="EMBL" id="NEV63208.1"/>
    </source>
</evidence>
<dbReference type="Gene3D" id="2.60.40.2470">
    <property type="entry name" value="SoxY domain"/>
    <property type="match status" value="1"/>
</dbReference>
<dbReference type="InterPro" id="IPR016568">
    <property type="entry name" value="Sulphur_oxidation_SoxY"/>
</dbReference>
<dbReference type="PROSITE" id="PS51318">
    <property type="entry name" value="TAT"/>
    <property type="match status" value="1"/>
</dbReference>
<keyword evidence="3" id="KW-1185">Reference proteome</keyword>
<evidence type="ECO:0000259" key="1">
    <source>
        <dbReference type="Pfam" id="PF13501"/>
    </source>
</evidence>
<dbReference type="InterPro" id="IPR038162">
    <property type="entry name" value="SoxY_sf"/>
</dbReference>
<dbReference type="RefSeq" id="WP_164453673.1">
    <property type="nucleotide sequence ID" value="NZ_JAAIJQ010000044.1"/>
</dbReference>
<feature type="domain" description="Ig-like SoxY" evidence="1">
    <location>
        <begin position="52"/>
        <end position="155"/>
    </location>
</feature>
<gene>
    <name evidence="2" type="primary">soxY</name>
    <name evidence="2" type="ORF">G3446_15160</name>
</gene>
<protein>
    <submittedName>
        <fullName evidence="2">Thiosulfate oxidation carrier protein SoxY</fullName>
    </submittedName>
</protein>
<dbReference type="NCBIfam" id="TIGR04488">
    <property type="entry name" value="SoxY_true_GGCGG"/>
    <property type="match status" value="1"/>
</dbReference>
<dbReference type="PIRSF" id="PIRSF010312">
    <property type="entry name" value="Sulphur_oxidation_SoxY"/>
    <property type="match status" value="1"/>
</dbReference>
<accession>A0A6M0K084</accession>
<dbReference type="Pfam" id="PF13501">
    <property type="entry name" value="SoxY"/>
    <property type="match status" value="1"/>
</dbReference>
<dbReference type="InterPro" id="IPR032711">
    <property type="entry name" value="SoxY"/>
</dbReference>
<dbReference type="Proteomes" id="UP000483379">
    <property type="component" value="Unassembled WGS sequence"/>
</dbReference>
<proteinExistence type="predicted"/>
<name>A0A6M0K084_9GAMM</name>